<reference evidence="1 2" key="1">
    <citation type="submission" date="2016-04" db="EMBL/GenBank/DDBJ databases">
        <authorList>
            <person name="Millard A."/>
        </authorList>
    </citation>
    <scope>NUCLEOTIDE SEQUENCE [LARGE SCALE GENOMIC DNA]</scope>
    <source>
        <strain evidence="1">Isolate 22</strain>
    </source>
</reference>
<evidence type="ECO:0000313" key="2">
    <source>
        <dbReference type="Proteomes" id="UP000183509"/>
    </source>
</evidence>
<dbReference type="Proteomes" id="UP000183509">
    <property type="component" value="Unassembled WGS sequence"/>
</dbReference>
<evidence type="ECO:0000313" key="1">
    <source>
        <dbReference type="EMBL" id="SAM50562.1"/>
    </source>
</evidence>
<dbReference type="RefSeq" id="WP_010730981.1">
    <property type="nucleotide sequence ID" value="NZ_BTSR01000015.1"/>
</dbReference>
<protein>
    <submittedName>
        <fullName evidence="1">Uncharacterized protein</fullName>
    </submittedName>
</protein>
<dbReference type="AlphaFoldDB" id="A0ABD7LUQ9"/>
<name>A0ABD7LUQ9_ENTFC</name>
<gene>
    <name evidence="1" type="ORF">DTPHA_602249</name>
</gene>
<accession>A0ABD7LUQ9</accession>
<dbReference type="EMBL" id="FKLM01000048">
    <property type="protein sequence ID" value="SAM50562.1"/>
    <property type="molecule type" value="Genomic_DNA"/>
</dbReference>
<sequence length="94" mass="11318">MTFLNSVFIDYVITTKRIGSYSSTYASLVPMLNSMSRFLKEREKKELQYIKEIMPDFEMHEWQIALSDWKLANKVRRITPFQAKRFLRAMKFVQ</sequence>
<organism evidence="1 2">
    <name type="scientific">Enterococcus faecium</name>
    <name type="common">Streptococcus faecium</name>
    <dbReference type="NCBI Taxonomy" id="1352"/>
    <lineage>
        <taxon>Bacteria</taxon>
        <taxon>Bacillati</taxon>
        <taxon>Bacillota</taxon>
        <taxon>Bacilli</taxon>
        <taxon>Lactobacillales</taxon>
        <taxon>Enterococcaceae</taxon>
        <taxon>Enterococcus</taxon>
    </lineage>
</organism>
<proteinExistence type="predicted"/>
<comment type="caution">
    <text evidence="1">The sequence shown here is derived from an EMBL/GenBank/DDBJ whole genome shotgun (WGS) entry which is preliminary data.</text>
</comment>